<name>A0A8D8LXT1_9HEMI</name>
<feature type="region of interest" description="Disordered" evidence="1">
    <location>
        <begin position="350"/>
        <end position="370"/>
    </location>
</feature>
<dbReference type="AlphaFoldDB" id="A0A8D8LXT1"/>
<keyword evidence="2" id="KW-1133">Transmembrane helix</keyword>
<feature type="compositionally biased region" description="Basic and acidic residues" evidence="1">
    <location>
        <begin position="168"/>
        <end position="191"/>
    </location>
</feature>
<feature type="compositionally biased region" description="Polar residues" evidence="1">
    <location>
        <begin position="571"/>
        <end position="597"/>
    </location>
</feature>
<keyword evidence="2" id="KW-0812">Transmembrane</keyword>
<accession>A0A8D8LXT1</accession>
<dbReference type="EMBL" id="HBUF01026733">
    <property type="protein sequence ID" value="CAG6613156.1"/>
    <property type="molecule type" value="Transcribed_RNA"/>
</dbReference>
<feature type="compositionally biased region" description="Basic residues" evidence="1">
    <location>
        <begin position="644"/>
        <end position="658"/>
    </location>
</feature>
<protein>
    <submittedName>
        <fullName evidence="3">Uncharacterized protein</fullName>
    </submittedName>
</protein>
<feature type="region of interest" description="Disordered" evidence="1">
    <location>
        <begin position="160"/>
        <end position="191"/>
    </location>
</feature>
<feature type="compositionally biased region" description="Basic and acidic residues" evidence="1">
    <location>
        <begin position="359"/>
        <end position="370"/>
    </location>
</feature>
<sequence length="658" mass="74481">MPDEDKSADPVISEKAQAFKENLIRIVTVFAYASSVSMAALCLSSYYVFFWEPKPPGPGPPVIVPHANAYMAAEPYPPLKLVGLPPGEEEKDGASFWQSVWSYIKPGDSTTLPPTIVTFTTTKKYPTTPIEPYNFTALMSTRNNSSPGYPSVNINDILSIPGNSSAENEEHFQHDELEAQHEDDADDSKEIDVRDRKKMMSGYLGIIPDRRSKRGMETIHVKEDHEHDDNDNDDDDDVIPKLRQVVNMEDEEMETNNEERDEEEENDYFKEGIKQKEETNEFDLTKSGPSGGIVAQIDKEVTQKVVKDTGNFDTMMLMEGKPKRVEAIIGTKESERDTNEKITEEKEIRSTESTSRNNVAEKHEMKEQDETKLTLDEIDRYDDNNRNRGLESMILGEHVSDTTETILTKMEKLATNSTMSATTTRTIGTQSTAFKMLNTISSMITHTQKAEHKRELGTPSNMIQAKKEIFSDDKTTTQEVRRENKEETMATVTLKENAKQEDKLTTNSDMATINQNKLTKMPIVEQTTQGNKLKTVSDIKETVQMDVVALEQNRTIEINLKTKDDRVIGGQENTTKPSLTVIGQNKTQEESMSSTKPETVKDNVKTTDDADKNDDAQDSTIESDLEQIAPQADRLRPEFTQYQHHQRQLRPRKRFPSA</sequence>
<feature type="compositionally biased region" description="Basic and acidic residues" evidence="1">
    <location>
        <begin position="598"/>
        <end position="615"/>
    </location>
</feature>
<evidence type="ECO:0000256" key="1">
    <source>
        <dbReference type="SAM" id="MobiDB-lite"/>
    </source>
</evidence>
<dbReference type="InterPro" id="IPR029162">
    <property type="entry name" value="InaF-motif"/>
</dbReference>
<keyword evidence="2" id="KW-0472">Membrane</keyword>
<evidence type="ECO:0000313" key="3">
    <source>
        <dbReference type="EMBL" id="CAG6613156.1"/>
    </source>
</evidence>
<reference evidence="3" key="1">
    <citation type="submission" date="2021-05" db="EMBL/GenBank/DDBJ databases">
        <authorList>
            <person name="Alioto T."/>
            <person name="Alioto T."/>
            <person name="Gomez Garrido J."/>
        </authorList>
    </citation>
    <scope>NUCLEOTIDE SEQUENCE</scope>
</reference>
<dbReference type="Pfam" id="PF15018">
    <property type="entry name" value="InaF-motif"/>
    <property type="match status" value="1"/>
</dbReference>
<feature type="transmembrane region" description="Helical" evidence="2">
    <location>
        <begin position="23"/>
        <end position="49"/>
    </location>
</feature>
<organism evidence="3">
    <name type="scientific">Cacopsylla melanoneura</name>
    <dbReference type="NCBI Taxonomy" id="428564"/>
    <lineage>
        <taxon>Eukaryota</taxon>
        <taxon>Metazoa</taxon>
        <taxon>Ecdysozoa</taxon>
        <taxon>Arthropoda</taxon>
        <taxon>Hexapoda</taxon>
        <taxon>Insecta</taxon>
        <taxon>Pterygota</taxon>
        <taxon>Neoptera</taxon>
        <taxon>Paraneoptera</taxon>
        <taxon>Hemiptera</taxon>
        <taxon>Sternorrhyncha</taxon>
        <taxon>Psylloidea</taxon>
        <taxon>Psyllidae</taxon>
        <taxon>Psyllinae</taxon>
        <taxon>Cacopsylla</taxon>
    </lineage>
</organism>
<evidence type="ECO:0000256" key="2">
    <source>
        <dbReference type="SAM" id="Phobius"/>
    </source>
</evidence>
<proteinExistence type="predicted"/>
<feature type="region of interest" description="Disordered" evidence="1">
    <location>
        <begin position="568"/>
        <end position="658"/>
    </location>
</feature>